<organism evidence="2">
    <name type="scientific">bioreactor metagenome</name>
    <dbReference type="NCBI Taxonomy" id="1076179"/>
    <lineage>
        <taxon>unclassified sequences</taxon>
        <taxon>metagenomes</taxon>
        <taxon>ecological metagenomes</taxon>
    </lineage>
</organism>
<feature type="region of interest" description="Disordered" evidence="1">
    <location>
        <begin position="112"/>
        <end position="145"/>
    </location>
</feature>
<dbReference type="EMBL" id="VSSQ01035102">
    <property type="protein sequence ID" value="MPM87239.1"/>
    <property type="molecule type" value="Genomic_DNA"/>
</dbReference>
<accession>A0A645DDC0</accession>
<evidence type="ECO:0000256" key="1">
    <source>
        <dbReference type="SAM" id="MobiDB-lite"/>
    </source>
</evidence>
<comment type="caution">
    <text evidence="2">The sequence shown here is derived from an EMBL/GenBank/DDBJ whole genome shotgun (WGS) entry which is preliminary data.</text>
</comment>
<protein>
    <submittedName>
        <fullName evidence="2">Uncharacterized protein</fullName>
    </submittedName>
</protein>
<proteinExistence type="predicted"/>
<reference evidence="2" key="1">
    <citation type="submission" date="2019-08" db="EMBL/GenBank/DDBJ databases">
        <authorList>
            <person name="Kucharzyk K."/>
            <person name="Murdoch R.W."/>
            <person name="Higgins S."/>
            <person name="Loffler F."/>
        </authorList>
    </citation>
    <scope>NUCLEOTIDE SEQUENCE</scope>
</reference>
<sequence>MPRPHVHSGSRLLHDEVVTHHQQRRPEYTVEQVAPQRGEDGGGEIDHQYPVKADKRWRAGDLWTQSFAVEVAAEQRTCVDAPHLYQEAGCENQEVKEYPVELSSLAAVTVIPDEQKQREQQYQRRQLHEDPVREGNTESGDSHGIDHHDAAGHLFFLAGIFCHVPAERLKINLNHSVK</sequence>
<name>A0A645DDC0_9ZZZZ</name>
<gene>
    <name evidence="2" type="ORF">SDC9_134334</name>
</gene>
<feature type="region of interest" description="Disordered" evidence="1">
    <location>
        <begin position="1"/>
        <end position="26"/>
    </location>
</feature>
<feature type="compositionally biased region" description="Basic and acidic residues" evidence="1">
    <location>
        <begin position="12"/>
        <end position="26"/>
    </location>
</feature>
<feature type="compositionally biased region" description="Basic and acidic residues" evidence="1">
    <location>
        <begin position="113"/>
        <end position="145"/>
    </location>
</feature>
<evidence type="ECO:0000313" key="2">
    <source>
        <dbReference type="EMBL" id="MPM87239.1"/>
    </source>
</evidence>
<dbReference type="AlphaFoldDB" id="A0A645DDC0"/>